<dbReference type="GO" id="GO:0032259">
    <property type="term" value="P:methylation"/>
    <property type="evidence" value="ECO:0007669"/>
    <property type="project" value="UniProtKB-KW"/>
</dbReference>
<dbReference type="Gene3D" id="3.40.50.150">
    <property type="entry name" value="Vaccinia Virus protein VP39"/>
    <property type="match status" value="1"/>
</dbReference>
<evidence type="ECO:0000313" key="3">
    <source>
        <dbReference type="EMBL" id="QLH82332.1"/>
    </source>
</evidence>
<accession>A0A7D5TT17</accession>
<feature type="compositionally biased region" description="Basic and acidic residues" evidence="1">
    <location>
        <begin position="328"/>
        <end position="342"/>
    </location>
</feature>
<keyword evidence="4" id="KW-1185">Reference proteome</keyword>
<protein>
    <submittedName>
        <fullName evidence="3">N-6 DNA methylase</fullName>
    </submittedName>
</protein>
<gene>
    <name evidence="3" type="ORF">HZS54_12220</name>
</gene>
<dbReference type="PANTHER" id="PTHR42998">
    <property type="entry name" value="TYPE I RESTRICTION ENZYME HINDVIIP M PROTEIN-RELATED"/>
    <property type="match status" value="1"/>
</dbReference>
<dbReference type="InterPro" id="IPR052916">
    <property type="entry name" value="Type-I_RE_MTase_Subunit"/>
</dbReference>
<dbReference type="GO" id="GO:0003677">
    <property type="term" value="F:DNA binding"/>
    <property type="evidence" value="ECO:0007669"/>
    <property type="project" value="InterPro"/>
</dbReference>
<feature type="region of interest" description="Disordered" evidence="1">
    <location>
        <begin position="302"/>
        <end position="344"/>
    </location>
</feature>
<feature type="region of interest" description="Disordered" evidence="1">
    <location>
        <begin position="130"/>
        <end position="172"/>
    </location>
</feature>
<dbReference type="AlphaFoldDB" id="A0A7D5TT17"/>
<keyword evidence="3" id="KW-0489">Methyltransferase</keyword>
<dbReference type="PRINTS" id="PR00507">
    <property type="entry name" value="N12N6MTFRASE"/>
</dbReference>
<dbReference type="RefSeq" id="WP_179922800.1">
    <property type="nucleotide sequence ID" value="NZ_CP058909.1"/>
</dbReference>
<reference evidence="3 4" key="1">
    <citation type="submission" date="2020-07" db="EMBL/GenBank/DDBJ databases">
        <title>Halosimplex litoreum sp. nov. and Halosimplex rubrum sp. nov., isolated from different salt environments.</title>
        <authorList>
            <person name="Cui H."/>
        </authorList>
    </citation>
    <scope>NUCLEOTIDE SEQUENCE [LARGE SCALE GENOMIC DNA]</scope>
    <source>
        <strain evidence="3 4">R2</strain>
    </source>
</reference>
<evidence type="ECO:0000313" key="4">
    <source>
        <dbReference type="Proteomes" id="UP000509346"/>
    </source>
</evidence>
<dbReference type="PANTHER" id="PTHR42998:SF1">
    <property type="entry name" value="TYPE I RESTRICTION ENZYME HINDI METHYLASE SUBUNIT"/>
    <property type="match status" value="1"/>
</dbReference>
<evidence type="ECO:0000259" key="2">
    <source>
        <dbReference type="Pfam" id="PF02384"/>
    </source>
</evidence>
<organism evidence="3 4">
    <name type="scientific">Halosimplex pelagicum</name>
    <dbReference type="NCBI Taxonomy" id="869886"/>
    <lineage>
        <taxon>Archaea</taxon>
        <taxon>Methanobacteriati</taxon>
        <taxon>Methanobacteriota</taxon>
        <taxon>Stenosarchaea group</taxon>
        <taxon>Halobacteria</taxon>
        <taxon>Halobacteriales</taxon>
        <taxon>Haloarculaceae</taxon>
        <taxon>Halosimplex</taxon>
    </lineage>
</organism>
<dbReference type="GeneID" id="56083367"/>
<dbReference type="InterPro" id="IPR003356">
    <property type="entry name" value="DNA_methylase_A-5"/>
</dbReference>
<name>A0A7D5TT17_9EURY</name>
<dbReference type="Pfam" id="PF02384">
    <property type="entry name" value="N6_Mtase"/>
    <property type="match status" value="1"/>
</dbReference>
<feature type="domain" description="DNA methylase adenine-specific" evidence="2">
    <location>
        <begin position="287"/>
        <end position="459"/>
    </location>
</feature>
<sequence>MVYLPPYRHELRGMVKPFVDALTARHDRLVHKRFQSTMDELEDLLVTESVPRENAKDVYLSTIEKCRDDASDVTDREVAKGIAAASTATNTDVLGILYQHTGRAAEEHFDQYFTPPNAAAALAAVGETTRTHFEPPSPNVENVSGETTLSMFSDGSEGESDSSVAPDGGSVTTDQSTVFFDPACGSGRLLLGAARRSSENPVVLGWDLERDATRMAALTLALNEIPGWVVGGDAIQMATREIYRITPEADTPLHCFRSYSPEDVPAIISSRPEEPQNYNPLTALKSHHKSVKETINEINRTLERGIDQTVANPPFSSRDLEDTASAENRSHTDYDTAKKSIGGDKNALRSSQKFEWLFTELGLDYTRSDGAVSLIVPTSMLANPTESAEREWLLDVAYYGAGFELPPETFAPETTTGTSMVSMIPKEPENVGLEINHQIFMGVIEAVGHDKQATRKQLTKDGERVEESPEDLPEFYQTHVWRGINTIGVPDDDLLPGVQKHRAMRTEEDT</sequence>
<feature type="compositionally biased region" description="Polar residues" evidence="1">
    <location>
        <begin position="139"/>
        <end position="151"/>
    </location>
</feature>
<dbReference type="OrthoDB" id="225969at2157"/>
<dbReference type="InterPro" id="IPR029063">
    <property type="entry name" value="SAM-dependent_MTases_sf"/>
</dbReference>
<dbReference type="KEGG" id="hpel:HZS54_12220"/>
<dbReference type="SUPFAM" id="SSF53335">
    <property type="entry name" value="S-adenosyl-L-methionine-dependent methyltransferases"/>
    <property type="match status" value="1"/>
</dbReference>
<dbReference type="Proteomes" id="UP000509346">
    <property type="component" value="Chromosome"/>
</dbReference>
<proteinExistence type="predicted"/>
<dbReference type="GO" id="GO:0008170">
    <property type="term" value="F:N-methyltransferase activity"/>
    <property type="evidence" value="ECO:0007669"/>
    <property type="project" value="InterPro"/>
</dbReference>
<dbReference type="EMBL" id="CP058909">
    <property type="protein sequence ID" value="QLH82332.1"/>
    <property type="molecule type" value="Genomic_DNA"/>
</dbReference>
<keyword evidence="3" id="KW-0808">Transferase</keyword>
<evidence type="ECO:0000256" key="1">
    <source>
        <dbReference type="SAM" id="MobiDB-lite"/>
    </source>
</evidence>